<dbReference type="PANTHER" id="PTHR10513:SF37">
    <property type="entry name" value="DEOXYNUCLEOSIDE KINASE DOMAIN-CONTAINING PROTEIN"/>
    <property type="match status" value="1"/>
</dbReference>
<dbReference type="AlphaFoldDB" id="A0A811NDS1"/>
<comment type="caution">
    <text evidence="3">The sequence shown here is derived from an EMBL/GenBank/DDBJ whole genome shotgun (WGS) entry which is preliminary data.</text>
</comment>
<dbReference type="EMBL" id="CAJGYO010000003">
    <property type="protein sequence ID" value="CAD6220454.1"/>
    <property type="molecule type" value="Genomic_DNA"/>
</dbReference>
<organism evidence="3 4">
    <name type="scientific">Miscanthus lutarioriparius</name>
    <dbReference type="NCBI Taxonomy" id="422564"/>
    <lineage>
        <taxon>Eukaryota</taxon>
        <taxon>Viridiplantae</taxon>
        <taxon>Streptophyta</taxon>
        <taxon>Embryophyta</taxon>
        <taxon>Tracheophyta</taxon>
        <taxon>Spermatophyta</taxon>
        <taxon>Magnoliopsida</taxon>
        <taxon>Liliopsida</taxon>
        <taxon>Poales</taxon>
        <taxon>Poaceae</taxon>
        <taxon>PACMAD clade</taxon>
        <taxon>Panicoideae</taxon>
        <taxon>Andropogonodae</taxon>
        <taxon>Andropogoneae</taxon>
        <taxon>Saccharinae</taxon>
        <taxon>Miscanthus</taxon>
    </lineage>
</organism>
<dbReference type="Proteomes" id="UP000604825">
    <property type="component" value="Unassembled WGS sequence"/>
</dbReference>
<dbReference type="CDD" id="cd01673">
    <property type="entry name" value="dNK"/>
    <property type="match status" value="1"/>
</dbReference>
<dbReference type="OrthoDB" id="567086at2759"/>
<feature type="region of interest" description="Disordered" evidence="1">
    <location>
        <begin position="1"/>
        <end position="28"/>
    </location>
</feature>
<accession>A0A811NDS1</accession>
<reference evidence="3" key="1">
    <citation type="submission" date="2020-10" db="EMBL/GenBank/DDBJ databases">
        <authorList>
            <person name="Han B."/>
            <person name="Lu T."/>
            <person name="Zhao Q."/>
            <person name="Huang X."/>
            <person name="Zhao Y."/>
        </authorList>
    </citation>
    <scope>NUCLEOTIDE SEQUENCE</scope>
</reference>
<name>A0A811NDS1_9POAL</name>
<sequence>MPPVLRPAPSPSCAPSPPLLQPAVRAPAAPGKRPFQSCRCGILGNSETKPAIETGLNEKTCVVREESLAFISCSSCSTVNTVPVGGSAEKMVQFLQSSVGIIHKSHAESITSFVKDSVIGELKEKSEVPVMQSTRDKRITFCVEGNISVGKCTFLQKIANETVELRDLVEIVPEPVSKWQDVGPDHFNILGVLWRIKPLRLVERSIFSDRMVFARAVREANWLNGMELSIYDSWFDPVLSSLPGLIPDGFIYLRATPDTCHKRMMLRSRAEEGSVTLQYLRDLHEKHECWLLPSEHGNHRLLSASQLPCSIDNSLHPDIKDRVFYLEGSHMHSSIQKVPALVLDCEPNIDFSRDVEAKRNDKWVTLFRCPVVPLPHAETTMT</sequence>
<proteinExistence type="predicted"/>
<dbReference type="Pfam" id="PF01712">
    <property type="entry name" value="dNK"/>
    <property type="match status" value="1"/>
</dbReference>
<evidence type="ECO:0000259" key="2">
    <source>
        <dbReference type="Pfam" id="PF01712"/>
    </source>
</evidence>
<dbReference type="InterPro" id="IPR027417">
    <property type="entry name" value="P-loop_NTPase"/>
</dbReference>
<dbReference type="Gene3D" id="3.40.50.300">
    <property type="entry name" value="P-loop containing nucleotide triphosphate hydrolases"/>
    <property type="match status" value="2"/>
</dbReference>
<protein>
    <recommendedName>
        <fullName evidence="2">Deoxynucleoside kinase domain-containing protein</fullName>
    </recommendedName>
</protein>
<evidence type="ECO:0000313" key="4">
    <source>
        <dbReference type="Proteomes" id="UP000604825"/>
    </source>
</evidence>
<dbReference type="SUPFAM" id="SSF52540">
    <property type="entry name" value="P-loop containing nucleoside triphosphate hydrolases"/>
    <property type="match status" value="1"/>
</dbReference>
<dbReference type="GO" id="GO:0019136">
    <property type="term" value="F:deoxynucleoside kinase activity"/>
    <property type="evidence" value="ECO:0007669"/>
    <property type="project" value="TreeGrafter"/>
</dbReference>
<dbReference type="InterPro" id="IPR031314">
    <property type="entry name" value="DNK_dom"/>
</dbReference>
<dbReference type="GO" id="GO:0005737">
    <property type="term" value="C:cytoplasm"/>
    <property type="evidence" value="ECO:0007669"/>
    <property type="project" value="TreeGrafter"/>
</dbReference>
<feature type="domain" description="Deoxynucleoside kinase" evidence="2">
    <location>
        <begin position="196"/>
        <end position="353"/>
    </location>
</feature>
<keyword evidence="4" id="KW-1185">Reference proteome</keyword>
<evidence type="ECO:0000313" key="3">
    <source>
        <dbReference type="EMBL" id="CAD6220454.1"/>
    </source>
</evidence>
<dbReference type="PANTHER" id="PTHR10513">
    <property type="entry name" value="DEOXYNUCLEOSIDE KINASE"/>
    <property type="match status" value="1"/>
</dbReference>
<gene>
    <name evidence="3" type="ORF">NCGR_LOCUS13919</name>
</gene>
<evidence type="ECO:0000256" key="1">
    <source>
        <dbReference type="SAM" id="MobiDB-lite"/>
    </source>
</evidence>
<dbReference type="InterPro" id="IPR050566">
    <property type="entry name" value="Deoxyribonucleoside_kinase"/>
</dbReference>
<feature type="compositionally biased region" description="Pro residues" evidence="1">
    <location>
        <begin position="1"/>
        <end position="20"/>
    </location>
</feature>